<keyword evidence="1" id="KW-0175">Coiled coil</keyword>
<evidence type="ECO:0000256" key="1">
    <source>
        <dbReference type="SAM" id="Coils"/>
    </source>
</evidence>
<dbReference type="Proteomes" id="UP001207252">
    <property type="component" value="Unassembled WGS sequence"/>
</dbReference>
<evidence type="ECO:0008006" key="5">
    <source>
        <dbReference type="Google" id="ProtNLM"/>
    </source>
</evidence>
<accession>A0ABT3BPS0</accession>
<gene>
    <name evidence="3" type="ORF">OF365_02470</name>
</gene>
<evidence type="ECO:0000256" key="2">
    <source>
        <dbReference type="SAM" id="SignalP"/>
    </source>
</evidence>
<proteinExistence type="predicted"/>
<keyword evidence="2" id="KW-0732">Signal</keyword>
<sequence length="306" mass="35327">MKFKRKTKVITYLSLATLPILTIPLAAFACKQTDNFATQVDQHFARLVKRIQDKKYKSEAEINQINQEIYSLQKKYKEASDDSIKHTVKQEMENYLAKLQKDIKEQEYQNSTLALNLVADYRFNNPDNPYTKTQKIDNQVINGSVLNVNANNSLMCFDWLVLSDTNNYHHDHSHQLDKYETSLVQNKKGDISVLNFANNDPFISQTTGIFNGLEINDSLYQMTKFGVDKVQLRIDGIGAYTNAEPIKEIDNNLVLNSMSFRINDLAYLTNKQAIRITAISFQHTHSDNIYNQWTIQFKDPIVVKIK</sequence>
<protein>
    <recommendedName>
        <fullName evidence="5">Lipoprotein</fullName>
    </recommendedName>
</protein>
<dbReference type="RefSeq" id="WP_263818032.1">
    <property type="nucleotide sequence ID" value="NZ_JAOXHJ010000005.1"/>
</dbReference>
<feature type="signal peptide" evidence="2">
    <location>
        <begin position="1"/>
        <end position="29"/>
    </location>
</feature>
<dbReference type="EMBL" id="JAOXHJ010000005">
    <property type="protein sequence ID" value="MCV3754229.1"/>
    <property type="molecule type" value="Genomic_DNA"/>
</dbReference>
<reference evidence="3 4" key="1">
    <citation type="journal article" date="2020" name="Int. J. Syst. Evol. Microbiol.">
        <title>Ureaplasma miroungigenitalium sp. nov. isolated from northern elephant seals (Mirounga angustirostris) and Ureaplasma zalophigenitalium sp. nov. isolated from California sea lions (Zalophus californianus).</title>
        <authorList>
            <person name="Volokhov D.V."/>
            <person name="Gulland F.M."/>
            <person name="Gao Y."/>
            <person name="Chizhikov V.E."/>
        </authorList>
    </citation>
    <scope>NUCLEOTIDE SEQUENCE [LARGE SCALE GENOMIC DNA]</scope>
    <source>
        <strain evidence="3 4">CSL7644-GEN</strain>
    </source>
</reference>
<dbReference type="PROSITE" id="PS51257">
    <property type="entry name" value="PROKAR_LIPOPROTEIN"/>
    <property type="match status" value="1"/>
</dbReference>
<feature type="coiled-coil region" evidence="1">
    <location>
        <begin position="48"/>
        <end position="116"/>
    </location>
</feature>
<evidence type="ECO:0000313" key="4">
    <source>
        <dbReference type="Proteomes" id="UP001207252"/>
    </source>
</evidence>
<comment type="caution">
    <text evidence="3">The sequence shown here is derived from an EMBL/GenBank/DDBJ whole genome shotgun (WGS) entry which is preliminary data.</text>
</comment>
<name>A0ABT3BPS0_9BACT</name>
<organism evidence="3 4">
    <name type="scientific">Ureaplasma zalophigenitalium</name>
    <dbReference type="NCBI Taxonomy" id="907723"/>
    <lineage>
        <taxon>Bacteria</taxon>
        <taxon>Bacillati</taxon>
        <taxon>Mycoplasmatota</taxon>
        <taxon>Mycoplasmoidales</taxon>
        <taxon>Mycoplasmoidaceae</taxon>
        <taxon>Ureaplasma</taxon>
    </lineage>
</organism>
<keyword evidence="4" id="KW-1185">Reference proteome</keyword>
<feature type="chain" id="PRO_5046900975" description="Lipoprotein" evidence="2">
    <location>
        <begin position="30"/>
        <end position="306"/>
    </location>
</feature>
<evidence type="ECO:0000313" key="3">
    <source>
        <dbReference type="EMBL" id="MCV3754229.1"/>
    </source>
</evidence>